<dbReference type="InterPro" id="IPR023585">
    <property type="entry name" value="Ile-tRNA-ligase_type1"/>
</dbReference>
<dbReference type="InterPro" id="IPR033708">
    <property type="entry name" value="Anticodon_Ile_BEm"/>
</dbReference>
<evidence type="ECO:0000313" key="14">
    <source>
        <dbReference type="EMBL" id="PTQ57090.1"/>
    </source>
</evidence>
<keyword evidence="10" id="KW-0862">Zinc</keyword>
<keyword evidence="10" id="KW-0479">Metal-binding</keyword>
<evidence type="ECO:0000256" key="1">
    <source>
        <dbReference type="ARBA" id="ARBA00006887"/>
    </source>
</evidence>
<dbReference type="CDD" id="cd07960">
    <property type="entry name" value="Anticodon_Ia_Ile_BEm"/>
    <property type="match status" value="1"/>
</dbReference>
<comment type="subunit">
    <text evidence="10">Monomer.</text>
</comment>
<evidence type="ECO:0000259" key="12">
    <source>
        <dbReference type="Pfam" id="PF06827"/>
    </source>
</evidence>
<dbReference type="PRINTS" id="PR00984">
    <property type="entry name" value="TRNASYNTHILE"/>
</dbReference>
<dbReference type="GO" id="GO:0005829">
    <property type="term" value="C:cytosol"/>
    <property type="evidence" value="ECO:0007669"/>
    <property type="project" value="TreeGrafter"/>
</dbReference>
<accession>A0A2R6Y333</accession>
<dbReference type="GO" id="GO:0004822">
    <property type="term" value="F:isoleucine-tRNA ligase activity"/>
    <property type="evidence" value="ECO:0007669"/>
    <property type="project" value="UniProtKB-UniRule"/>
</dbReference>
<organism evidence="14 15">
    <name type="scientific">Candidatus Carbonibacillus altaicus</name>
    <dbReference type="NCBI Taxonomy" id="2163959"/>
    <lineage>
        <taxon>Bacteria</taxon>
        <taxon>Bacillati</taxon>
        <taxon>Bacillota</taxon>
        <taxon>Bacilli</taxon>
        <taxon>Bacillales</taxon>
        <taxon>Candidatus Carbonibacillus</taxon>
    </lineage>
</organism>
<comment type="cofactor">
    <cofactor evidence="10">
        <name>Zn(2+)</name>
        <dbReference type="ChEBI" id="CHEBI:29105"/>
    </cofactor>
    <text evidence="10">Binds 1 zinc ion per subunit.</text>
</comment>
<feature type="binding site" evidence="10">
    <location>
        <position position="909"/>
    </location>
    <ligand>
        <name>Zn(2+)</name>
        <dbReference type="ChEBI" id="CHEBI:29105"/>
    </ligand>
</feature>
<comment type="caution">
    <text evidence="14">The sequence shown here is derived from an EMBL/GenBank/DDBJ whole genome shotgun (WGS) entry which is preliminary data.</text>
</comment>
<comment type="domain">
    <text evidence="10">IleRS has two distinct active sites: one for aminoacylation and one for editing. The misactivated valine is translocated from the active site to the editing site, which sterically excludes the correctly activated isoleucine. The single editing site contains two valyl binding pockets, one specific for each substrate (Val-AMP or Val-tRNA(Ile)).</text>
</comment>
<evidence type="ECO:0000259" key="13">
    <source>
        <dbReference type="Pfam" id="PF08264"/>
    </source>
</evidence>
<dbReference type="AlphaFoldDB" id="A0A2R6Y333"/>
<evidence type="ECO:0000313" key="15">
    <source>
        <dbReference type="Proteomes" id="UP000244338"/>
    </source>
</evidence>
<keyword evidence="4 10" id="KW-0547">Nucleotide-binding</keyword>
<comment type="similarity">
    <text evidence="1 10">Belongs to the class-I aminoacyl-tRNA synthetase family. IleS type 1 subfamily.</text>
</comment>
<dbReference type="SUPFAM" id="SSF47323">
    <property type="entry name" value="Anticodon-binding domain of a subclass of class I aminoacyl-tRNA synthetases"/>
    <property type="match status" value="1"/>
</dbReference>
<protein>
    <recommendedName>
        <fullName evidence="10">Isoleucine--tRNA ligase</fullName>
        <ecNumber evidence="10">6.1.1.5</ecNumber>
    </recommendedName>
    <alternativeName>
        <fullName evidence="10">Isoleucyl-tRNA synthetase</fullName>
        <shortName evidence="10">IleRS</shortName>
    </alternativeName>
</protein>
<feature type="binding site" evidence="10">
    <location>
        <position position="554"/>
    </location>
    <ligand>
        <name>L-isoleucyl-5'-AMP</name>
        <dbReference type="ChEBI" id="CHEBI:178002"/>
    </ligand>
</feature>
<dbReference type="GO" id="GO:0002161">
    <property type="term" value="F:aminoacyl-tRNA deacylase activity"/>
    <property type="evidence" value="ECO:0007669"/>
    <property type="project" value="InterPro"/>
</dbReference>
<dbReference type="FunFam" id="1.10.730.20:FF:000001">
    <property type="entry name" value="Isoleucine--tRNA ligase"/>
    <property type="match status" value="1"/>
</dbReference>
<dbReference type="SUPFAM" id="SSF52374">
    <property type="entry name" value="Nucleotidylyl transferase"/>
    <property type="match status" value="1"/>
</dbReference>
<dbReference type="Gene3D" id="3.90.740.10">
    <property type="entry name" value="Valyl/Leucyl/Isoleucyl-tRNA synthetase, editing domain"/>
    <property type="match status" value="1"/>
</dbReference>
<feature type="binding site" evidence="10">
    <location>
        <position position="892"/>
    </location>
    <ligand>
        <name>Zn(2+)</name>
        <dbReference type="ChEBI" id="CHEBI:29105"/>
    </ligand>
</feature>
<keyword evidence="6 10" id="KW-0648">Protein biosynthesis</keyword>
<evidence type="ECO:0000256" key="3">
    <source>
        <dbReference type="ARBA" id="ARBA00022598"/>
    </source>
</evidence>
<evidence type="ECO:0000256" key="4">
    <source>
        <dbReference type="ARBA" id="ARBA00022741"/>
    </source>
</evidence>
<dbReference type="PANTHER" id="PTHR42765:SF1">
    <property type="entry name" value="ISOLEUCINE--TRNA LIGASE, MITOCHONDRIAL"/>
    <property type="match status" value="1"/>
</dbReference>
<feature type="short sequence motif" description="'HIGH' region" evidence="10">
    <location>
        <begin position="57"/>
        <end position="67"/>
    </location>
</feature>
<evidence type="ECO:0000259" key="11">
    <source>
        <dbReference type="Pfam" id="PF00133"/>
    </source>
</evidence>
<dbReference type="Gene3D" id="1.10.730.20">
    <property type="match status" value="1"/>
</dbReference>
<comment type="catalytic activity">
    <reaction evidence="9 10">
        <text>tRNA(Ile) + L-isoleucine + ATP = L-isoleucyl-tRNA(Ile) + AMP + diphosphate</text>
        <dbReference type="Rhea" id="RHEA:11060"/>
        <dbReference type="Rhea" id="RHEA-COMP:9666"/>
        <dbReference type="Rhea" id="RHEA-COMP:9695"/>
        <dbReference type="ChEBI" id="CHEBI:30616"/>
        <dbReference type="ChEBI" id="CHEBI:33019"/>
        <dbReference type="ChEBI" id="CHEBI:58045"/>
        <dbReference type="ChEBI" id="CHEBI:78442"/>
        <dbReference type="ChEBI" id="CHEBI:78528"/>
        <dbReference type="ChEBI" id="CHEBI:456215"/>
        <dbReference type="EC" id="6.1.1.5"/>
    </reaction>
</comment>
<dbReference type="EMBL" id="PEBX01000013">
    <property type="protein sequence ID" value="PTQ57090.1"/>
    <property type="molecule type" value="Genomic_DNA"/>
</dbReference>
<dbReference type="Pfam" id="PF08264">
    <property type="entry name" value="Anticodon_1"/>
    <property type="match status" value="1"/>
</dbReference>
<dbReference type="GO" id="GO:0000049">
    <property type="term" value="F:tRNA binding"/>
    <property type="evidence" value="ECO:0007669"/>
    <property type="project" value="InterPro"/>
</dbReference>
<proteinExistence type="inferred from homology"/>
<dbReference type="InterPro" id="IPR002300">
    <property type="entry name" value="aa-tRNA-synth_Ia"/>
</dbReference>
<keyword evidence="7 10" id="KW-0030">Aminoacyl-tRNA synthetase</keyword>
<dbReference type="Proteomes" id="UP000244338">
    <property type="component" value="Unassembled WGS sequence"/>
</dbReference>
<evidence type="ECO:0000256" key="6">
    <source>
        <dbReference type="ARBA" id="ARBA00022917"/>
    </source>
</evidence>
<dbReference type="PROSITE" id="PS00178">
    <property type="entry name" value="AA_TRNA_LIGASE_I"/>
    <property type="match status" value="1"/>
</dbReference>
<sequence>MDYRTTINLPKTDFPMRANLPKMEPEMQSHWERIRIYEKVQAKTAGRPKFVLHDGPPYANGDIHVGHALNKILKDMIVRSRSQMGFDAPYVPGFDTHGMPIEHAVITKEKVDRHTIGDVPFRNLCRDWALQYVERQTSQFKRLGVRGNWERPYITLDPAYEAEQIKVFGEMAKKGYIYKGKKVIYWSPSAETALADAEIEYREKTSPSIYVAFDVVDGKGKLETGERVVIWTTTPWTLPANLAVTLHPSYRYVRLKTPYGILLVAAARAEEFLSLLGVDAAREHSSFTGAELEGVLLKHPFYERTVPLVLGEHVTLDTGTGCVHTAPGHGEEDYEVGKRYGLPLLSPIDEKGRFTEEAPGFEGLFYDDANKVITERLKATGHLLHLGFIKHQYPHDWRTKKPVIYRAAEQWFASIDGFRQVMLEEIEKVKWLPPWGETRIANMIRDRGDWCISRQRIWGVPIPIFYCESCGETIINDETVSYISDLFRKEGSNSWFARPVEALLPPGFTCPNCGGSHFRKETDTMDVWFDSGSSHAAVLRTRPELKWPADVYLEGSDQYRGWFNSSLSTSTAVFGRAPYETVIGCGFVMDGEGRKMSKSLGNVVDPNDVMNRYGADILRLWVASVDYTADVRISEAIMQQIAEVYRKIRNTIRFLLGNLYDFDPTKDTVPEGERLLLDRYIGARLKEVAIRVKNAYEAYDFHAAYTEIHQFCVQDLSAFFLDVSKDRLYTSAPEAKERRSGQSVMMEAAEALLTLLAPILPHTADEAWRYLSGVHPESVQLVDFPSFELHEEEKALLARFKPLLELREDVQKALEVARQEKRIGNSLEAHLHLYPSDEAREILQFYPSLTELFIVSQLTLYAPDARVPDEALRFPDLAVVVDRAHGEKCERCWMVLPDVGSDPDHPTLCTRCAKTVRELAIH</sequence>
<dbReference type="FunFam" id="3.40.50.620:FF:000152">
    <property type="entry name" value="Isoleucine--tRNA ligase"/>
    <property type="match status" value="1"/>
</dbReference>
<feature type="binding site" evidence="10">
    <location>
        <position position="598"/>
    </location>
    <ligand>
        <name>ATP</name>
        <dbReference type="ChEBI" id="CHEBI:30616"/>
    </ligand>
</feature>
<dbReference type="Gene3D" id="3.40.50.620">
    <property type="entry name" value="HUPs"/>
    <property type="match status" value="2"/>
</dbReference>
<evidence type="ECO:0000256" key="9">
    <source>
        <dbReference type="ARBA" id="ARBA00048359"/>
    </source>
</evidence>
<evidence type="ECO:0000256" key="7">
    <source>
        <dbReference type="ARBA" id="ARBA00023146"/>
    </source>
</evidence>
<keyword evidence="5 10" id="KW-0067">ATP-binding</keyword>
<dbReference type="InterPro" id="IPR009008">
    <property type="entry name" value="Val/Leu/Ile-tRNA-synth_edit"/>
</dbReference>
<evidence type="ECO:0000256" key="8">
    <source>
        <dbReference type="ARBA" id="ARBA00025217"/>
    </source>
</evidence>
<feature type="domain" description="Methionyl/Valyl/Leucyl/Isoleucyl-tRNA synthetase anticodon-binding" evidence="13">
    <location>
        <begin position="678"/>
        <end position="831"/>
    </location>
</feature>
<comment type="function">
    <text evidence="8 10">Catalyzes the attachment of isoleucine to tRNA(Ile). As IleRS can inadvertently accommodate and process structurally similar amino acids such as valine, to avoid such errors it has two additional distinct tRNA(Ile)-dependent editing activities. One activity is designated as 'pretransfer' editing and involves the hydrolysis of activated Val-AMP. The other activity is designated 'posttransfer' editing and involves deacylation of mischarged Val-tRNA(Ile).</text>
</comment>
<dbReference type="CDD" id="cd00818">
    <property type="entry name" value="IleRS_core"/>
    <property type="match status" value="1"/>
</dbReference>
<dbReference type="InterPro" id="IPR010663">
    <property type="entry name" value="Znf_FPG/IleRS"/>
</dbReference>
<name>A0A2R6Y333_9BACL</name>
<dbReference type="NCBIfam" id="TIGR00392">
    <property type="entry name" value="ileS"/>
    <property type="match status" value="1"/>
</dbReference>
<dbReference type="GO" id="GO:0006428">
    <property type="term" value="P:isoleucyl-tRNA aminoacylation"/>
    <property type="evidence" value="ECO:0007669"/>
    <property type="project" value="UniProtKB-UniRule"/>
</dbReference>
<evidence type="ECO:0000256" key="10">
    <source>
        <dbReference type="HAMAP-Rule" id="MF_02002"/>
    </source>
</evidence>
<feature type="binding site" evidence="10">
    <location>
        <position position="889"/>
    </location>
    <ligand>
        <name>Zn(2+)</name>
        <dbReference type="ChEBI" id="CHEBI:29105"/>
    </ligand>
</feature>
<evidence type="ECO:0000256" key="2">
    <source>
        <dbReference type="ARBA" id="ARBA00022490"/>
    </source>
</evidence>
<dbReference type="HAMAP" id="MF_02002">
    <property type="entry name" value="Ile_tRNA_synth_type1"/>
    <property type="match status" value="1"/>
</dbReference>
<dbReference type="Gene3D" id="1.10.10.830">
    <property type="entry name" value="Ile-tRNA synthetase CP2 domain-like"/>
    <property type="match status" value="1"/>
</dbReference>
<dbReference type="InterPro" id="IPR009080">
    <property type="entry name" value="tRNAsynth_Ia_anticodon-bd"/>
</dbReference>
<comment type="subcellular location">
    <subcellularLocation>
        <location evidence="10">Cytoplasm</location>
    </subcellularLocation>
</comment>
<dbReference type="PANTHER" id="PTHR42765">
    <property type="entry name" value="SOLEUCYL-TRNA SYNTHETASE"/>
    <property type="match status" value="1"/>
</dbReference>
<dbReference type="InterPro" id="IPR001412">
    <property type="entry name" value="aa-tRNA-synth_I_CS"/>
</dbReference>
<dbReference type="SUPFAM" id="SSF50677">
    <property type="entry name" value="ValRS/IleRS/LeuRS editing domain"/>
    <property type="match status" value="1"/>
</dbReference>
<gene>
    <name evidence="10" type="primary">ileS</name>
    <name evidence="14" type="ORF">BSOLF_2241</name>
</gene>
<feature type="binding site" evidence="10">
    <location>
        <position position="912"/>
    </location>
    <ligand>
        <name>Zn(2+)</name>
        <dbReference type="ChEBI" id="CHEBI:29105"/>
    </ligand>
</feature>
<dbReference type="EC" id="6.1.1.5" evidence="10"/>
<dbReference type="InterPro" id="IPR014729">
    <property type="entry name" value="Rossmann-like_a/b/a_fold"/>
</dbReference>
<dbReference type="InterPro" id="IPR002301">
    <property type="entry name" value="Ile-tRNA-ligase"/>
</dbReference>
<dbReference type="Pfam" id="PF00133">
    <property type="entry name" value="tRNA-synt_1"/>
    <property type="match status" value="1"/>
</dbReference>
<dbReference type="GO" id="GO:0005524">
    <property type="term" value="F:ATP binding"/>
    <property type="evidence" value="ECO:0007669"/>
    <property type="project" value="UniProtKB-UniRule"/>
</dbReference>
<dbReference type="GO" id="GO:0008270">
    <property type="term" value="F:zinc ion binding"/>
    <property type="evidence" value="ECO:0007669"/>
    <property type="project" value="UniProtKB-UniRule"/>
</dbReference>
<reference evidence="15" key="1">
    <citation type="journal article" date="2018" name="Sci. Rep.">
        <title>Lignite coal burning seam in the remote Altai Mountains harbors a hydrogen-driven thermophilic microbial community.</title>
        <authorList>
            <person name="Kadnikov V.V."/>
            <person name="Mardanov A.V."/>
            <person name="Ivasenko D.A."/>
            <person name="Antsiferov D.V."/>
            <person name="Beletsky A.V."/>
            <person name="Karnachuk O.V."/>
            <person name="Ravin N.V."/>
        </authorList>
    </citation>
    <scope>NUCLEOTIDE SEQUENCE [LARGE SCALE GENOMIC DNA]</scope>
</reference>
<feature type="short sequence motif" description="'KMSKS' region" evidence="10">
    <location>
        <begin position="595"/>
        <end position="599"/>
    </location>
</feature>
<evidence type="ECO:0000256" key="5">
    <source>
        <dbReference type="ARBA" id="ARBA00022840"/>
    </source>
</evidence>
<dbReference type="InterPro" id="IPR050081">
    <property type="entry name" value="Ile-tRNA_ligase"/>
</dbReference>
<keyword evidence="3 10" id="KW-0436">Ligase</keyword>
<feature type="domain" description="Zinc finger FPG/IleRS-type" evidence="12">
    <location>
        <begin position="886"/>
        <end position="914"/>
    </location>
</feature>
<dbReference type="Pfam" id="PF06827">
    <property type="entry name" value="zf-FPG_IleRS"/>
    <property type="match status" value="1"/>
</dbReference>
<keyword evidence="2 10" id="KW-0963">Cytoplasm</keyword>
<dbReference type="InterPro" id="IPR013155">
    <property type="entry name" value="M/V/L/I-tRNA-synth_anticd-bd"/>
</dbReference>
<feature type="domain" description="Aminoacyl-tRNA synthetase class Ia" evidence="11">
    <location>
        <begin position="27"/>
        <end position="634"/>
    </location>
</feature>